<name>A0A1W1BQ67_9ZZZZ</name>
<protein>
    <submittedName>
        <fullName evidence="1">Phosphohistidine phosphatase SixA, putative</fullName>
    </submittedName>
</protein>
<dbReference type="PANTHER" id="PTHR47623">
    <property type="entry name" value="OS09G0287300 PROTEIN"/>
    <property type="match status" value="1"/>
</dbReference>
<dbReference type="Gene3D" id="3.40.50.1240">
    <property type="entry name" value="Phosphoglycerate mutase-like"/>
    <property type="match status" value="1"/>
</dbReference>
<gene>
    <name evidence="1" type="ORF">MNB_SM-7-605</name>
</gene>
<dbReference type="PANTHER" id="PTHR47623:SF1">
    <property type="entry name" value="OS09G0287300 PROTEIN"/>
    <property type="match status" value="1"/>
</dbReference>
<accession>A0A1W1BQ67</accession>
<dbReference type="EMBL" id="FPHB01000035">
    <property type="protein sequence ID" value="SFV55636.1"/>
    <property type="molecule type" value="Genomic_DNA"/>
</dbReference>
<dbReference type="CDD" id="cd07067">
    <property type="entry name" value="HP_PGM_like"/>
    <property type="match status" value="1"/>
</dbReference>
<dbReference type="InterPro" id="IPR013078">
    <property type="entry name" value="His_Pase_superF_clade-1"/>
</dbReference>
<dbReference type="AlphaFoldDB" id="A0A1W1BQ67"/>
<organism evidence="1">
    <name type="scientific">hydrothermal vent metagenome</name>
    <dbReference type="NCBI Taxonomy" id="652676"/>
    <lineage>
        <taxon>unclassified sequences</taxon>
        <taxon>metagenomes</taxon>
        <taxon>ecological metagenomes</taxon>
    </lineage>
</organism>
<sequence>MKKIYFIRHAKAESFLEGVSDFERTLKKRGLKDIATIASYMALQGISPDIILSSCVMRAEQTALALAEKLDFEGKKYFLEELYYAPIQEILGIIMAQEQSCDSIFVIGHNPQLNELVNTLSSEHINKIPTAGVVALSFAIDSWSEIEDVKGELDFFIYPKQFRYYMPKQIRTTLSM</sequence>
<dbReference type="SUPFAM" id="SSF53254">
    <property type="entry name" value="Phosphoglycerate mutase-like"/>
    <property type="match status" value="1"/>
</dbReference>
<dbReference type="InterPro" id="IPR029033">
    <property type="entry name" value="His_PPase_superfam"/>
</dbReference>
<dbReference type="Pfam" id="PF00300">
    <property type="entry name" value="His_Phos_1"/>
    <property type="match status" value="1"/>
</dbReference>
<reference evidence="1" key="1">
    <citation type="submission" date="2016-10" db="EMBL/GenBank/DDBJ databases">
        <authorList>
            <person name="de Groot N.N."/>
        </authorList>
    </citation>
    <scope>NUCLEOTIDE SEQUENCE</scope>
</reference>
<evidence type="ECO:0000313" key="1">
    <source>
        <dbReference type="EMBL" id="SFV55636.1"/>
    </source>
</evidence>
<proteinExistence type="predicted"/>